<evidence type="ECO:0000313" key="7">
    <source>
        <dbReference type="Proteomes" id="UP000473113"/>
    </source>
</evidence>
<reference evidence="3 7" key="3">
    <citation type="submission" date="2020-02" db="EMBL/GenBank/DDBJ databases">
        <title>Detection of Heterogeneous Vancomycin Intermediate Resistance in Methicillin Resistant Staphylococcus aureus Isolates from Latin-America.</title>
        <authorList>
            <person name="Castro-Cardozo B."/>
            <person name="Berrio M."/>
            <person name="Vargas M.L."/>
            <person name="Carvajal L.P."/>
            <person name="Millan L.V."/>
            <person name="Rios R."/>
            <person name="Hernandez A."/>
            <person name="Rincon S.L."/>
            <person name="Cubides P."/>
            <person name="Forero E."/>
            <person name="Dinh A."/>
            <person name="Seas C."/>
            <person name="Munita J.M."/>
            <person name="Arias C.A."/>
            <person name="Reyes J."/>
            <person name="Diaz L."/>
        </authorList>
    </citation>
    <scope>NUCLEOTIDE SEQUENCE [LARGE SCALE GENOMIC DNA]</scope>
    <source>
        <strain evidence="3 7">UG255</strain>
    </source>
</reference>
<accession>A0A2U0IS22</accession>
<evidence type="ECO:0000313" key="2">
    <source>
        <dbReference type="EMBL" id="NGK21928.1"/>
    </source>
</evidence>
<dbReference type="Proteomes" id="UP000473113">
    <property type="component" value="Unassembled WGS sequence"/>
</dbReference>
<evidence type="ECO:0000313" key="3">
    <source>
        <dbReference type="EMBL" id="NGW67576.1"/>
    </source>
</evidence>
<reference evidence="4 6" key="1">
    <citation type="submission" date="2018-06" db="EMBL/GenBank/DDBJ databases">
        <title>Whole genome sequencing to identify and define MRSA outbreaks.</title>
        <authorList>
            <person name="Sullivan M.J."/>
            <person name="Altman D.R."/>
            <person name="Chacko K."/>
            <person name="Ciferri B."/>
            <person name="Webster E."/>
            <person name="Deikus G."/>
            <person name="Lewis M."/>
            <person name="Khan Z."/>
            <person name="Beckford C."/>
            <person name="Rendo A."/>
            <person name="Samaroo F."/>
            <person name="Sebra R."/>
            <person name="Karam-Howlin R."/>
            <person name="Southwick K."/>
            <person name="Adams E."/>
            <person name="Ying L."/>
            <person name="Kornblum J."/>
            <person name="Factor S."/>
            <person name="Danesh Yazdi M."/>
            <person name="Dingle T."/>
            <person name="Hamula C."/>
            <person name="Bashir A."/>
            <person name="Schadt E."/>
            <person name="Kasarskis A."/>
            <person name="Patel G."/>
            <person name="Wallach F."/>
            <person name="Gibbs K."/>
            <person name="Van Bakel H."/>
        </authorList>
    </citation>
    <scope>NUCLEOTIDE SEQUENCE [LARGE SCALE GENOMIC DNA]</scope>
    <source>
        <strain evidence="6">pt013</strain>
        <strain evidence="4">Pt013</strain>
    </source>
</reference>
<dbReference type="AlphaFoldDB" id="A0A2U0IS22"/>
<protein>
    <submittedName>
        <fullName evidence="3">Integrase</fullName>
    </submittedName>
</protein>
<evidence type="ECO:0000313" key="8">
    <source>
        <dbReference type="Proteomes" id="UP000478431"/>
    </source>
</evidence>
<gene>
    <name evidence="4" type="ORF">DQU50_13930</name>
    <name evidence="2" type="ORF">G0Z31_10520</name>
    <name evidence="3" type="ORF">G6Y24_08725</name>
    <name evidence="1" type="ORF">GO793_01595</name>
</gene>
<evidence type="ECO:0000313" key="1">
    <source>
        <dbReference type="EMBL" id="MVI54552.1"/>
    </source>
</evidence>
<organism evidence="3 7">
    <name type="scientific">Staphylococcus aureus</name>
    <dbReference type="NCBI Taxonomy" id="1280"/>
    <lineage>
        <taxon>Bacteria</taxon>
        <taxon>Bacillati</taxon>
        <taxon>Bacillota</taxon>
        <taxon>Bacilli</taxon>
        <taxon>Bacillales</taxon>
        <taxon>Staphylococcaceae</taxon>
        <taxon>Staphylococcus</taxon>
    </lineage>
</organism>
<dbReference type="EMBL" id="WPRH01000118">
    <property type="protein sequence ID" value="MVI54552.1"/>
    <property type="molecule type" value="Genomic_DNA"/>
</dbReference>
<dbReference type="EMBL" id="JAAJIY010000037">
    <property type="protein sequence ID" value="NGK21928.1"/>
    <property type="molecule type" value="Genomic_DNA"/>
</dbReference>
<dbReference type="KEGG" id="saud:CH52_07880"/>
<evidence type="ECO:0000313" key="6">
    <source>
        <dbReference type="Proteomes" id="UP000451682"/>
    </source>
</evidence>
<evidence type="ECO:0000313" key="4">
    <source>
        <dbReference type="EMBL" id="TXL40555.1"/>
    </source>
</evidence>
<reference evidence="2 8" key="4">
    <citation type="submission" date="2020-02" db="EMBL/GenBank/DDBJ databases">
        <title>Novel Insights Into The Classification of Staphylococcal Beta-Lactamases In Relation To The Cefazolin Inoculum Effect.</title>
        <authorList>
            <person name="Carvajal L.P."/>
            <person name="Rincon S."/>
            <person name="Echeverri A."/>
            <person name="Porras J."/>
            <person name="Rios R."/>
            <person name="Ordonez K."/>
            <person name="Seas C."/>
            <person name="Gomez-Villegas S."/>
            <person name="Diaz L."/>
            <person name="Arias C.A."/>
            <person name="Reyes J."/>
        </authorList>
    </citation>
    <scope>NUCLEOTIDE SEQUENCE [LARGE SCALE GENOMIC DNA]</scope>
    <source>
        <strain evidence="2 8">UP127</strain>
    </source>
</reference>
<dbReference type="EMBL" id="QNXF01000003">
    <property type="protein sequence ID" value="TXL40555.1"/>
    <property type="molecule type" value="Genomic_DNA"/>
</dbReference>
<proteinExistence type="predicted"/>
<reference evidence="1 5" key="2">
    <citation type="submission" date="2019-11" db="EMBL/GenBank/DDBJ databases">
        <title>Implementation of targeted gown and glove precautions to prevent Staphylococcus aureus acquisition in community-based nursing homes.</title>
        <authorList>
            <person name="Stine O.C."/>
        </authorList>
    </citation>
    <scope>NUCLEOTIDE SEQUENCE [LARGE SCALE GENOMIC DNA]</scope>
    <source>
        <strain evidence="1 5">S_4031.LGMP.AI</strain>
    </source>
</reference>
<sequence>MKNKHVLQPLKKCEYQRWIDIGIQTINKLLQWKEEQNLQNEEYGFSVSSDKEQHIFSTYHT</sequence>
<accession>A0A4V1C9T4</accession>
<comment type="caution">
    <text evidence="3">The sequence shown here is derived from an EMBL/GenBank/DDBJ whole genome shotgun (WGS) entry which is preliminary data.</text>
</comment>
<name>A0A2U0IS22_STAAU</name>
<dbReference type="RefSeq" id="WP_000790884.1">
    <property type="nucleotide sequence ID" value="NZ_BDVT01000003.1"/>
</dbReference>
<dbReference type="Proteomes" id="UP000451682">
    <property type="component" value="Unassembled WGS sequence"/>
</dbReference>
<dbReference type="Proteomes" id="UP000478431">
    <property type="component" value="Unassembled WGS sequence"/>
</dbReference>
<evidence type="ECO:0000313" key="5">
    <source>
        <dbReference type="Proteomes" id="UP000433366"/>
    </source>
</evidence>
<dbReference type="Proteomes" id="UP000433366">
    <property type="component" value="Unassembled WGS sequence"/>
</dbReference>
<dbReference type="EMBL" id="JAALTR010000221">
    <property type="protein sequence ID" value="NGW67576.1"/>
    <property type="molecule type" value="Genomic_DNA"/>
</dbReference>